<name>A0AA40FKH8_9HYME</name>
<evidence type="ECO:0000313" key="2">
    <source>
        <dbReference type="Proteomes" id="UP001177670"/>
    </source>
</evidence>
<accession>A0AA40FKH8</accession>
<comment type="caution">
    <text evidence="1">The sequence shown here is derived from an EMBL/GenBank/DDBJ whole genome shotgun (WGS) entry which is preliminary data.</text>
</comment>
<sequence length="97" mass="10684">MQRTAVERPLKRFNCLGARMSPAEAKYAGDGITHITYLRALLLGTAVMKSLTMNKGYVYLRATTEVGTMLLEASHGLSKEAVSTKSRLIKAKAYTFL</sequence>
<gene>
    <name evidence="1" type="ORF">K0M31_012207</name>
</gene>
<keyword evidence="2" id="KW-1185">Reference proteome</keyword>
<protein>
    <submittedName>
        <fullName evidence="1">Uncharacterized protein</fullName>
    </submittedName>
</protein>
<reference evidence="1" key="1">
    <citation type="submission" date="2021-10" db="EMBL/GenBank/DDBJ databases">
        <title>Melipona bicolor Genome sequencing and assembly.</title>
        <authorList>
            <person name="Araujo N.S."/>
            <person name="Arias M.C."/>
        </authorList>
    </citation>
    <scope>NUCLEOTIDE SEQUENCE</scope>
    <source>
        <strain evidence="1">USP_2M_L1-L4_2017</strain>
        <tissue evidence="1">Whole body</tissue>
    </source>
</reference>
<organism evidence="1 2">
    <name type="scientific">Melipona bicolor</name>
    <dbReference type="NCBI Taxonomy" id="60889"/>
    <lineage>
        <taxon>Eukaryota</taxon>
        <taxon>Metazoa</taxon>
        <taxon>Ecdysozoa</taxon>
        <taxon>Arthropoda</taxon>
        <taxon>Hexapoda</taxon>
        <taxon>Insecta</taxon>
        <taxon>Pterygota</taxon>
        <taxon>Neoptera</taxon>
        <taxon>Endopterygota</taxon>
        <taxon>Hymenoptera</taxon>
        <taxon>Apocrita</taxon>
        <taxon>Aculeata</taxon>
        <taxon>Apoidea</taxon>
        <taxon>Anthophila</taxon>
        <taxon>Apidae</taxon>
        <taxon>Melipona</taxon>
    </lineage>
</organism>
<dbReference type="EMBL" id="JAHYIQ010000030">
    <property type="protein sequence ID" value="KAK1120601.1"/>
    <property type="molecule type" value="Genomic_DNA"/>
</dbReference>
<dbReference type="AlphaFoldDB" id="A0AA40FKH8"/>
<proteinExistence type="predicted"/>
<dbReference type="Proteomes" id="UP001177670">
    <property type="component" value="Unassembled WGS sequence"/>
</dbReference>
<evidence type="ECO:0000313" key="1">
    <source>
        <dbReference type="EMBL" id="KAK1120601.1"/>
    </source>
</evidence>